<dbReference type="PROSITE" id="PS51379">
    <property type="entry name" value="4FE4S_FER_2"/>
    <property type="match status" value="1"/>
</dbReference>
<comment type="caution">
    <text evidence="2">The sequence shown here is derived from an EMBL/GenBank/DDBJ whole genome shotgun (WGS) entry which is preliminary data.</text>
</comment>
<evidence type="ECO:0000313" key="3">
    <source>
        <dbReference type="Proteomes" id="UP000284763"/>
    </source>
</evidence>
<dbReference type="InterPro" id="IPR007525">
    <property type="entry name" value="FrhB_FdhB_C"/>
</dbReference>
<dbReference type="Proteomes" id="UP000284763">
    <property type="component" value="Unassembled WGS sequence"/>
</dbReference>
<proteinExistence type="predicted"/>
<dbReference type="Pfam" id="PF04422">
    <property type="entry name" value="FrhB_FdhB_N"/>
    <property type="match status" value="1"/>
</dbReference>
<dbReference type="InterPro" id="IPR045220">
    <property type="entry name" value="FRHB/FDHB/HCAR-like"/>
</dbReference>
<reference evidence="2 3" key="1">
    <citation type="submission" date="2018-08" db="EMBL/GenBank/DDBJ databases">
        <title>The metabolism and importance of syntrophic acetate oxidation coupled to methane or sulfide production in haloalkaline environments.</title>
        <authorList>
            <person name="Timmers P.H.A."/>
            <person name="Vavourakis C.D."/>
            <person name="Sorokin D.Y."/>
            <person name="Sinninghe Damste J.S."/>
            <person name="Muyzer G."/>
            <person name="Stams A.J.M."/>
            <person name="Plugge C.M."/>
        </authorList>
    </citation>
    <scope>NUCLEOTIDE SEQUENCE [LARGE SCALE GENOMIC DNA]</scope>
    <source>
        <strain evidence="2">MSAO_Arc3</strain>
    </source>
</reference>
<name>A0A3R7XGV6_9EURY</name>
<dbReference type="Gene3D" id="3.30.70.20">
    <property type="match status" value="1"/>
</dbReference>
<dbReference type="InterPro" id="IPR007516">
    <property type="entry name" value="Co_F420_Hydgase/DH_bsu_N"/>
</dbReference>
<dbReference type="Pfam" id="PF04432">
    <property type="entry name" value="FrhB_FdhB_C"/>
    <property type="match status" value="1"/>
</dbReference>
<dbReference type="SUPFAM" id="SSF54862">
    <property type="entry name" value="4Fe-4S ferredoxins"/>
    <property type="match status" value="1"/>
</dbReference>
<dbReference type="PANTHER" id="PTHR31332">
    <property type="entry name" value="7-HYDROXYMETHYL CHLOROPHYLL A REDUCTASE, CHLOROPLASTIC"/>
    <property type="match status" value="1"/>
</dbReference>
<dbReference type="RefSeq" id="WP_259135655.1">
    <property type="nucleotide sequence ID" value="NZ_JANUCS010000021.1"/>
</dbReference>
<sequence>MNENTYQQLEDEVWTKGICSGCGACVAVCPPRSIYFEAGTDNVSPLHNNYCKSVNDDVSCGVCYKVCPRVSSLESKHEVEDEDEGILGEYSSIVSGRASLDVPRRQSGGAVTSILVNALEAGLIDSVVTVAEDPWTLKPYSTVISDSDILISKAGSRYNWWVPLVSALDEAVTKKEYSRIAIVGVPCVIEAIDRIRNSDSDLLAPFKRSIRLTLGLFCTETFDYRKLVENKLKLEYSVEPMNIKKFDIKGKLEVTLEDNTSINIPLNELDDCVRQGCNVCTDFTATHSDISAGSIGSPEDATTLIIRTEEGKKVLDSAVKNNRLVIEDNIDLKLIEKLALKKKER</sequence>
<dbReference type="PANTHER" id="PTHR31332:SF0">
    <property type="entry name" value="7-HYDROXYMETHYL CHLOROPHYLL A REDUCTASE, CHLOROPLASTIC"/>
    <property type="match status" value="1"/>
</dbReference>
<evidence type="ECO:0000313" key="2">
    <source>
        <dbReference type="EMBL" id="RQD82901.1"/>
    </source>
</evidence>
<accession>A0A3R7XGV6</accession>
<dbReference type="PROSITE" id="PS00198">
    <property type="entry name" value="4FE4S_FER_1"/>
    <property type="match status" value="1"/>
</dbReference>
<organism evidence="2 3">
    <name type="scientific">Methanosalsum natronophilum</name>
    <dbReference type="NCBI Taxonomy" id="768733"/>
    <lineage>
        <taxon>Archaea</taxon>
        <taxon>Methanobacteriati</taxon>
        <taxon>Methanobacteriota</taxon>
        <taxon>Stenosarchaea group</taxon>
        <taxon>Methanomicrobia</taxon>
        <taxon>Methanosarcinales</taxon>
        <taxon>Methanosarcinaceae</taxon>
        <taxon>Methanosalsum</taxon>
    </lineage>
</organism>
<evidence type="ECO:0000259" key="1">
    <source>
        <dbReference type="PROSITE" id="PS51379"/>
    </source>
</evidence>
<dbReference type="InterPro" id="IPR017900">
    <property type="entry name" value="4Fe4S_Fe_S_CS"/>
</dbReference>
<dbReference type="EMBL" id="QZAB01000420">
    <property type="protein sequence ID" value="RQD82901.1"/>
    <property type="molecule type" value="Genomic_DNA"/>
</dbReference>
<gene>
    <name evidence="2" type="ORF">D5R95_06680</name>
</gene>
<dbReference type="AlphaFoldDB" id="A0A3R7XGV6"/>
<dbReference type="InterPro" id="IPR017896">
    <property type="entry name" value="4Fe4S_Fe-S-bd"/>
</dbReference>
<feature type="domain" description="4Fe-4S ferredoxin-type" evidence="1">
    <location>
        <begin position="10"/>
        <end position="39"/>
    </location>
</feature>
<protein>
    <recommendedName>
        <fullName evidence="1">4Fe-4S ferredoxin-type domain-containing protein</fullName>
    </recommendedName>
</protein>
<dbReference type="GO" id="GO:0052592">
    <property type="term" value="F:oxidoreductase activity, acting on CH or CH2 groups, with an iron-sulfur protein as acceptor"/>
    <property type="evidence" value="ECO:0007669"/>
    <property type="project" value="TreeGrafter"/>
</dbReference>